<keyword evidence="2" id="KW-0813">Transport</keyword>
<evidence type="ECO:0000256" key="1">
    <source>
        <dbReference type="ARBA" id="ARBA00005850"/>
    </source>
</evidence>
<gene>
    <name evidence="4" type="ORF">KC19_4G178600</name>
</gene>
<keyword evidence="3" id="KW-0406">Ion transport</keyword>
<dbReference type="Proteomes" id="UP000822688">
    <property type="component" value="Chromosome 4"/>
</dbReference>
<comment type="caution">
    <text evidence="4">The sequence shown here is derived from an EMBL/GenBank/DDBJ whole genome shotgun (WGS) entry which is preliminary data.</text>
</comment>
<evidence type="ECO:0000313" key="4">
    <source>
        <dbReference type="EMBL" id="KAG0580508.1"/>
    </source>
</evidence>
<evidence type="ECO:0000313" key="5">
    <source>
        <dbReference type="Proteomes" id="UP000822688"/>
    </source>
</evidence>
<sequence>MYIRTELDELEREEFYRLKKVQAYKSKDEVDKQLEKNQKFLEEQMAATSSRFQNVYLTISIYPYYYSTLLP</sequence>
<organism evidence="4 5">
    <name type="scientific">Ceratodon purpureus</name>
    <name type="common">Fire moss</name>
    <name type="synonym">Dicranum purpureum</name>
    <dbReference type="NCBI Taxonomy" id="3225"/>
    <lineage>
        <taxon>Eukaryota</taxon>
        <taxon>Viridiplantae</taxon>
        <taxon>Streptophyta</taxon>
        <taxon>Embryophyta</taxon>
        <taxon>Bryophyta</taxon>
        <taxon>Bryophytina</taxon>
        <taxon>Bryopsida</taxon>
        <taxon>Dicranidae</taxon>
        <taxon>Pseudoditrichales</taxon>
        <taxon>Ditrichaceae</taxon>
        <taxon>Ceratodon</taxon>
    </lineage>
</organism>
<dbReference type="GO" id="GO:0046961">
    <property type="term" value="F:proton-transporting ATPase activity, rotational mechanism"/>
    <property type="evidence" value="ECO:0007669"/>
    <property type="project" value="InterPro"/>
</dbReference>
<dbReference type="Gene3D" id="1.10.287.3240">
    <property type="match status" value="1"/>
</dbReference>
<evidence type="ECO:0000256" key="2">
    <source>
        <dbReference type="ARBA" id="ARBA00022448"/>
    </source>
</evidence>
<evidence type="ECO:0000256" key="3">
    <source>
        <dbReference type="ARBA" id="ARBA00023065"/>
    </source>
</evidence>
<accession>A0A8T0IDG8</accession>
<proteinExistence type="inferred from homology"/>
<protein>
    <submittedName>
        <fullName evidence="4">Uncharacterized protein</fullName>
    </submittedName>
</protein>
<dbReference type="EMBL" id="CM026424">
    <property type="protein sequence ID" value="KAG0580508.1"/>
    <property type="molecule type" value="Genomic_DNA"/>
</dbReference>
<reference evidence="4" key="1">
    <citation type="submission" date="2020-06" db="EMBL/GenBank/DDBJ databases">
        <title>WGS assembly of Ceratodon purpureus strain R40.</title>
        <authorList>
            <person name="Carey S.B."/>
            <person name="Jenkins J."/>
            <person name="Shu S."/>
            <person name="Lovell J.T."/>
            <person name="Sreedasyam A."/>
            <person name="Maumus F."/>
            <person name="Tiley G.P."/>
            <person name="Fernandez-Pozo N."/>
            <person name="Barry K."/>
            <person name="Chen C."/>
            <person name="Wang M."/>
            <person name="Lipzen A."/>
            <person name="Daum C."/>
            <person name="Saski C.A."/>
            <person name="Payton A.C."/>
            <person name="Mcbreen J.C."/>
            <person name="Conrad R.E."/>
            <person name="Kollar L.M."/>
            <person name="Olsson S."/>
            <person name="Huttunen S."/>
            <person name="Landis J.B."/>
            <person name="Wickett N.J."/>
            <person name="Johnson M.G."/>
            <person name="Rensing S.A."/>
            <person name="Grimwood J."/>
            <person name="Schmutz J."/>
            <person name="Mcdaniel S.F."/>
        </authorList>
    </citation>
    <scope>NUCLEOTIDE SEQUENCE</scope>
    <source>
        <strain evidence="4">R40</strain>
    </source>
</reference>
<dbReference type="Pfam" id="PF01813">
    <property type="entry name" value="ATP-synt_D"/>
    <property type="match status" value="1"/>
</dbReference>
<dbReference type="AlphaFoldDB" id="A0A8T0IDG8"/>
<dbReference type="InterPro" id="IPR002699">
    <property type="entry name" value="V_ATPase_D"/>
</dbReference>
<dbReference type="PANTHER" id="PTHR11671">
    <property type="entry name" value="V-TYPE ATP SYNTHASE SUBUNIT D"/>
    <property type="match status" value="1"/>
</dbReference>
<comment type="similarity">
    <text evidence="1">Belongs to the V-ATPase D subunit family.</text>
</comment>
<name>A0A8T0IDG8_CERPU</name>
<keyword evidence="5" id="KW-1185">Reference proteome</keyword>